<dbReference type="InterPro" id="IPR042193">
    <property type="entry name" value="FHIPEP_3"/>
</dbReference>
<gene>
    <name evidence="7" type="primary">flhA</name>
    <name evidence="8" type="ORF">HSCHL_1904</name>
</gene>
<dbReference type="NCBIfam" id="TIGR01398">
    <property type="entry name" value="FlhA"/>
    <property type="match status" value="1"/>
</dbReference>
<feature type="transmembrane region" description="Helical" evidence="7">
    <location>
        <begin position="6"/>
        <end position="22"/>
    </location>
</feature>
<dbReference type="RefSeq" id="WP_082718085.1">
    <property type="nucleotide sequence ID" value="NZ_CBCSAS010000004.1"/>
</dbReference>
<evidence type="ECO:0000256" key="5">
    <source>
        <dbReference type="ARBA" id="ARBA00022989"/>
    </source>
</evidence>
<dbReference type="PIRSF" id="PIRSF005419">
    <property type="entry name" value="FlhA"/>
    <property type="match status" value="1"/>
</dbReference>
<keyword evidence="3 7" id="KW-1003">Cell membrane</keyword>
<organism evidence="8 9">
    <name type="scientific">Hydrogenibacillus schlegelii</name>
    <name type="common">Bacillus schlegelii</name>
    <dbReference type="NCBI Taxonomy" id="1484"/>
    <lineage>
        <taxon>Bacteria</taxon>
        <taxon>Bacillati</taxon>
        <taxon>Bacillota</taxon>
        <taxon>Bacilli</taxon>
        <taxon>Bacillales</taxon>
        <taxon>Bacillales Family X. Incertae Sedis</taxon>
        <taxon>Hydrogenibacillus</taxon>
    </lineage>
</organism>
<dbReference type="PANTHER" id="PTHR30161:SF1">
    <property type="entry name" value="FLAGELLAR BIOSYNTHESIS PROTEIN FLHA-RELATED"/>
    <property type="match status" value="1"/>
</dbReference>
<feature type="transmembrane region" description="Helical" evidence="7">
    <location>
        <begin position="270"/>
        <end position="300"/>
    </location>
</feature>
<keyword evidence="7" id="KW-0653">Protein transport</keyword>
<dbReference type="AlphaFoldDB" id="A0A2T5GFJ5"/>
<dbReference type="InterPro" id="IPR001712">
    <property type="entry name" value="T3SS_FHIPEP"/>
</dbReference>
<dbReference type="PROSITE" id="PS00994">
    <property type="entry name" value="FHIPEP"/>
    <property type="match status" value="1"/>
</dbReference>
<evidence type="ECO:0000256" key="2">
    <source>
        <dbReference type="ARBA" id="ARBA00008835"/>
    </source>
</evidence>
<sequence>MRREAVVFLGVVAIVLMMVVPLPPPLLDFLILLNLALSLTVLLVAMSARDPLEFSVFPTLLLITTLFRLALNVSTTRSILSRMTGGEVIHAFGSFVVGGEPVVGFIVFLILVIIQFLVITKGAERVAEVAARFTLDAMPGKQMSIDADLGAGLIDEAEARRRRAALEREADFYGAMDGASKFVKGDAIAALIILAVNIVGGLIIGVLVHGKSLAEAASIYTVLSVGEGLVAQIPALFVSTATGILVTRAASGEGLVRELETQLFAYPQLLYIVAGVLLLLGVLTPIPFLAAGPLAGLVAFGGYRIDRLAKAPSPPPEAEAPREPVRPESALELLDAEPVEVEFGYALIPLADPKQGGDLMERVLMIRRQLALELGFIVPTIRLRDNLQLRPNAYIIKIHGAVVGRGEVRPERLFAVGGERELPGERTVDPAFGLPAYWIDPQDRDAAELGGYTVVDPSSVLATHLTELIRRHAHELLGRDETKALVDHVRKRHPALVDDLLGVLTVGEVQKVLAGLLRERISIRRLPTIFEALADHGAKVKDPALLTEFVRQALARQITAQFARDGVIRVIQLGPDLEQKILERIQRTDFGEFVALSPEELEAFFRRLKEARRPFEAAGEPPVVLTSPAVRRHVADLLTRLQPDWTVLSYNELEPTVEVQSISVVTAS</sequence>
<evidence type="ECO:0000313" key="8">
    <source>
        <dbReference type="EMBL" id="PTQ54961.1"/>
    </source>
</evidence>
<dbReference type="InterPro" id="IPR042194">
    <property type="entry name" value="FHIPEP_1"/>
</dbReference>
<feature type="transmembrane region" description="Helical" evidence="7">
    <location>
        <begin position="29"/>
        <end position="48"/>
    </location>
</feature>
<keyword evidence="7" id="KW-1006">Bacterial flagellum protein export</keyword>
<feature type="transmembrane region" description="Helical" evidence="7">
    <location>
        <begin position="187"/>
        <end position="208"/>
    </location>
</feature>
<name>A0A2T5GFJ5_HYDSH</name>
<evidence type="ECO:0000256" key="7">
    <source>
        <dbReference type="RuleBase" id="RU364093"/>
    </source>
</evidence>
<dbReference type="Gene3D" id="3.40.50.12790">
    <property type="entry name" value="FHIPEP family, domain 4"/>
    <property type="match status" value="1"/>
</dbReference>
<keyword evidence="8" id="KW-0966">Cell projection</keyword>
<comment type="caution">
    <text evidence="8">The sequence shown here is derived from an EMBL/GenBank/DDBJ whole genome shotgun (WGS) entry which is preliminary data.</text>
</comment>
<dbReference type="GO" id="GO:0009306">
    <property type="term" value="P:protein secretion"/>
    <property type="evidence" value="ECO:0007669"/>
    <property type="project" value="InterPro"/>
</dbReference>
<comment type="function">
    <text evidence="7">Required for formation of the rod structure of the flagellar apparatus. Together with FliI and FliH, may constitute the export apparatus of flagellin.</text>
</comment>
<dbReference type="InterPro" id="IPR025505">
    <property type="entry name" value="FHIPEP_CS"/>
</dbReference>
<dbReference type="Gene3D" id="1.10.8.540">
    <property type="entry name" value="FHIPEP family, domain 3"/>
    <property type="match status" value="1"/>
</dbReference>
<keyword evidence="7" id="KW-1005">Bacterial flagellum biogenesis</keyword>
<keyword evidence="8" id="KW-0969">Cilium</keyword>
<evidence type="ECO:0000256" key="1">
    <source>
        <dbReference type="ARBA" id="ARBA00004651"/>
    </source>
</evidence>
<keyword evidence="7" id="KW-0813">Transport</keyword>
<dbReference type="PRINTS" id="PR00949">
    <property type="entry name" value="TYPE3IMAPROT"/>
</dbReference>
<evidence type="ECO:0000256" key="4">
    <source>
        <dbReference type="ARBA" id="ARBA00022692"/>
    </source>
</evidence>
<dbReference type="Gene3D" id="3.40.30.60">
    <property type="entry name" value="FHIPEP family, domain 1"/>
    <property type="match status" value="1"/>
</dbReference>
<dbReference type="GO" id="GO:0005886">
    <property type="term" value="C:plasma membrane"/>
    <property type="evidence" value="ECO:0007669"/>
    <property type="project" value="UniProtKB-SubCell"/>
</dbReference>
<accession>A0A2T5GFJ5</accession>
<feature type="transmembrane region" description="Helical" evidence="7">
    <location>
        <begin position="229"/>
        <end position="250"/>
    </location>
</feature>
<dbReference type="Pfam" id="PF00771">
    <property type="entry name" value="FHIPEP"/>
    <property type="match status" value="1"/>
</dbReference>
<dbReference type="Proteomes" id="UP000244180">
    <property type="component" value="Unassembled WGS sequence"/>
</dbReference>
<evidence type="ECO:0000313" key="9">
    <source>
        <dbReference type="Proteomes" id="UP000244180"/>
    </source>
</evidence>
<dbReference type="EMBL" id="PEBV01000001">
    <property type="protein sequence ID" value="PTQ54961.1"/>
    <property type="molecule type" value="Genomic_DNA"/>
</dbReference>
<evidence type="ECO:0000256" key="6">
    <source>
        <dbReference type="ARBA" id="ARBA00023136"/>
    </source>
</evidence>
<feature type="transmembrane region" description="Helical" evidence="7">
    <location>
        <begin position="92"/>
        <end position="118"/>
    </location>
</feature>
<dbReference type="GO" id="GO:0044780">
    <property type="term" value="P:bacterial-type flagellum assembly"/>
    <property type="evidence" value="ECO:0007669"/>
    <property type="project" value="InterPro"/>
</dbReference>
<keyword evidence="6 7" id="KW-0472">Membrane</keyword>
<keyword evidence="5 7" id="KW-1133">Transmembrane helix</keyword>
<dbReference type="PANTHER" id="PTHR30161">
    <property type="entry name" value="FLAGELLAR EXPORT PROTEIN, MEMBRANE FLHA SUBUNIT-RELATED"/>
    <property type="match status" value="1"/>
</dbReference>
<reference evidence="8 9" key="1">
    <citation type="submission" date="2017-08" db="EMBL/GenBank/DDBJ databases">
        <title>Burning lignite coal seam in the remote Altai Mountains harbors a hydrogen-driven thermophilic microbial community.</title>
        <authorList>
            <person name="Kadnikov V.V."/>
            <person name="Mardanov A.V."/>
            <person name="Ivasenko D."/>
            <person name="Beletsky A.V."/>
            <person name="Karnachuk O.V."/>
            <person name="Ravin N.V."/>
        </authorList>
    </citation>
    <scope>NUCLEOTIDE SEQUENCE [LARGE SCALE GENOMIC DNA]</scope>
    <source>
        <strain evidence="8">AL33</strain>
    </source>
</reference>
<dbReference type="InterPro" id="IPR006301">
    <property type="entry name" value="FlhA"/>
</dbReference>
<proteinExistence type="inferred from homology"/>
<keyword evidence="4 7" id="KW-0812">Transmembrane</keyword>
<evidence type="ECO:0000256" key="3">
    <source>
        <dbReference type="ARBA" id="ARBA00022475"/>
    </source>
</evidence>
<feature type="transmembrane region" description="Helical" evidence="7">
    <location>
        <begin position="54"/>
        <end position="71"/>
    </location>
</feature>
<dbReference type="InterPro" id="IPR042196">
    <property type="entry name" value="FHIPEP_4"/>
</dbReference>
<comment type="similarity">
    <text evidence="2 7">Belongs to the FHIPEP (flagella/HR/invasion proteins export pore) family.</text>
</comment>
<protein>
    <recommendedName>
        <fullName evidence="7">Flagellar biosynthesis protein FlhA</fullName>
    </recommendedName>
</protein>
<keyword evidence="8" id="KW-0282">Flagellum</keyword>
<comment type="subcellular location">
    <subcellularLocation>
        <location evidence="1 7">Cell membrane</location>
        <topology evidence="1 7">Multi-pass membrane protein</topology>
    </subcellularLocation>
</comment>